<dbReference type="KEGG" id="sva:SVA_1168"/>
<gene>
    <name evidence="2" type="ORF">SVA_1168</name>
</gene>
<reference evidence="2 3" key="1">
    <citation type="submission" date="2015-08" db="EMBL/GenBank/DDBJ databases">
        <title>Complete genome sequence of Sulfurifustis variabilis.</title>
        <authorList>
            <person name="Miura A."/>
            <person name="Kojima H."/>
            <person name="Fukui M."/>
        </authorList>
    </citation>
    <scope>NUCLEOTIDE SEQUENCE [LARGE SCALE GENOMIC DNA]</scope>
    <source>
        <strain evidence="3">skN76</strain>
    </source>
</reference>
<feature type="compositionally biased region" description="Basic and acidic residues" evidence="1">
    <location>
        <begin position="51"/>
        <end position="68"/>
    </location>
</feature>
<evidence type="ECO:0000256" key="1">
    <source>
        <dbReference type="SAM" id="MobiDB-lite"/>
    </source>
</evidence>
<evidence type="ECO:0000313" key="2">
    <source>
        <dbReference type="EMBL" id="BAU47743.1"/>
    </source>
</evidence>
<feature type="compositionally biased region" description="Basic and acidic residues" evidence="1">
    <location>
        <begin position="1"/>
        <end position="42"/>
    </location>
</feature>
<proteinExistence type="predicted"/>
<evidence type="ECO:0000313" key="3">
    <source>
        <dbReference type="Proteomes" id="UP000218899"/>
    </source>
</evidence>
<dbReference type="RefSeq" id="WP_096460057.1">
    <property type="nucleotide sequence ID" value="NZ_AP014936.1"/>
</dbReference>
<dbReference type="AlphaFoldDB" id="A0A1B4V2J3"/>
<protein>
    <submittedName>
        <fullName evidence="2">Uncharacterized protein</fullName>
    </submittedName>
</protein>
<organism evidence="2 3">
    <name type="scientific">Sulfurifustis variabilis</name>
    <dbReference type="NCBI Taxonomy" id="1675686"/>
    <lineage>
        <taxon>Bacteria</taxon>
        <taxon>Pseudomonadati</taxon>
        <taxon>Pseudomonadota</taxon>
        <taxon>Gammaproteobacteria</taxon>
        <taxon>Acidiferrobacterales</taxon>
        <taxon>Acidiferrobacteraceae</taxon>
        <taxon>Sulfurifustis</taxon>
    </lineage>
</organism>
<accession>A0A1B4V2J3</accession>
<dbReference type="EMBL" id="AP014936">
    <property type="protein sequence ID" value="BAU47743.1"/>
    <property type="molecule type" value="Genomic_DNA"/>
</dbReference>
<name>A0A1B4V2J3_9GAMM</name>
<sequence length="68" mass="7738">MAEDKNQGEGNREAARHYNEEARKFAQSGRVEEAAREAKPDPQAEEAAGARAKEHDPEEKRDYEKPEK</sequence>
<feature type="region of interest" description="Disordered" evidence="1">
    <location>
        <begin position="1"/>
        <end position="68"/>
    </location>
</feature>
<keyword evidence="3" id="KW-1185">Reference proteome</keyword>
<dbReference type="Proteomes" id="UP000218899">
    <property type="component" value="Chromosome"/>
</dbReference>